<dbReference type="HOGENOM" id="CLU_2722817_0_0_1"/>
<dbReference type="VEuPathDB" id="FungiDB:NEUTE1DRAFT_117292"/>
<reference evidence="2" key="1">
    <citation type="journal article" date="2011" name="Genetics">
        <title>Massive changes in genome architecture accompany the transition to self-fertility in the filamentous fungus Neurospora tetrasperma.</title>
        <authorList>
            <person name="Ellison C.E."/>
            <person name="Stajich J.E."/>
            <person name="Jacobson D.J."/>
            <person name="Natvig D.O."/>
            <person name="Lapidus A."/>
            <person name="Foster B."/>
            <person name="Aerts A."/>
            <person name="Riley R."/>
            <person name="Lindquist E.A."/>
            <person name="Grigoriev I.V."/>
            <person name="Taylor J.W."/>
        </authorList>
    </citation>
    <scope>NUCLEOTIDE SEQUENCE [LARGE SCALE GENOMIC DNA]</scope>
    <source>
        <strain evidence="2">FGSC 2508 / P0657</strain>
    </source>
</reference>
<dbReference type="AlphaFoldDB" id="F8MPP5"/>
<dbReference type="EMBL" id="GL891305">
    <property type="protein sequence ID" value="EGO56357.1"/>
    <property type="molecule type" value="Genomic_DNA"/>
</dbReference>
<proteinExistence type="predicted"/>
<sequence length="72" mass="8370">MVRVCRAGRNRFIACSCICPQHIASFERQGCATSCQYFTTRGHKRRIQVGQRQLPWQSTRHTESSRAWLSDI</sequence>
<protein>
    <submittedName>
        <fullName evidence="1">Uncharacterized protein</fullName>
    </submittedName>
</protein>
<dbReference type="Proteomes" id="UP000008065">
    <property type="component" value="Unassembled WGS sequence"/>
</dbReference>
<evidence type="ECO:0000313" key="2">
    <source>
        <dbReference type="Proteomes" id="UP000008065"/>
    </source>
</evidence>
<dbReference type="GeneID" id="20823258"/>
<keyword evidence="2" id="KW-1185">Reference proteome</keyword>
<gene>
    <name evidence="1" type="ORF">NEUTE1DRAFT_117292</name>
</gene>
<accession>F8MPP5</accession>
<organism evidence="1 2">
    <name type="scientific">Neurospora tetrasperma (strain FGSC 2508 / ATCC MYA-4615 / P0657)</name>
    <dbReference type="NCBI Taxonomy" id="510951"/>
    <lineage>
        <taxon>Eukaryota</taxon>
        <taxon>Fungi</taxon>
        <taxon>Dikarya</taxon>
        <taxon>Ascomycota</taxon>
        <taxon>Pezizomycotina</taxon>
        <taxon>Sordariomycetes</taxon>
        <taxon>Sordariomycetidae</taxon>
        <taxon>Sordariales</taxon>
        <taxon>Sordariaceae</taxon>
        <taxon>Neurospora</taxon>
    </lineage>
</organism>
<dbReference type="RefSeq" id="XP_009851964.1">
    <property type="nucleotide sequence ID" value="XM_009853662.1"/>
</dbReference>
<name>F8MPP5_NEUT8</name>
<dbReference type="KEGG" id="nte:NEUTE1DRAFT117292"/>
<evidence type="ECO:0000313" key="1">
    <source>
        <dbReference type="EMBL" id="EGO56357.1"/>
    </source>
</evidence>